<evidence type="ECO:0000259" key="3">
    <source>
        <dbReference type="Pfam" id="PF13023"/>
    </source>
</evidence>
<comment type="caution">
    <text evidence="4">The sequence shown here is derived from an EMBL/GenBank/DDBJ whole genome shotgun (WGS) entry which is preliminary data.</text>
</comment>
<evidence type="ECO:0000313" key="4">
    <source>
        <dbReference type="EMBL" id="KEK19717.1"/>
    </source>
</evidence>
<dbReference type="PANTHER" id="PTHR11845:SF13">
    <property type="entry name" value="5'-DEOXYNUCLEOTIDASE HDDC2"/>
    <property type="match status" value="1"/>
</dbReference>
<dbReference type="Pfam" id="PF13023">
    <property type="entry name" value="HD_3"/>
    <property type="match status" value="1"/>
</dbReference>
<dbReference type="STRING" id="574376.BAMA_20965"/>
<dbReference type="AlphaFoldDB" id="A0A073JZT7"/>
<dbReference type="InterPro" id="IPR006674">
    <property type="entry name" value="HD_domain"/>
</dbReference>
<evidence type="ECO:0000256" key="2">
    <source>
        <dbReference type="ARBA" id="ARBA00022801"/>
    </source>
</evidence>
<dbReference type="Proteomes" id="UP000027822">
    <property type="component" value="Unassembled WGS sequence"/>
</dbReference>
<keyword evidence="1" id="KW-0479">Metal-binding</keyword>
<dbReference type="GO" id="GO:0046872">
    <property type="term" value="F:metal ion binding"/>
    <property type="evidence" value="ECO:0007669"/>
    <property type="project" value="UniProtKB-KW"/>
</dbReference>
<dbReference type="eggNOG" id="COG1896">
    <property type="taxonomic scope" value="Bacteria"/>
</dbReference>
<organism evidence="4 5">
    <name type="scientific">Bacillus manliponensis</name>
    <dbReference type="NCBI Taxonomy" id="574376"/>
    <lineage>
        <taxon>Bacteria</taxon>
        <taxon>Bacillati</taxon>
        <taxon>Bacillota</taxon>
        <taxon>Bacilli</taxon>
        <taxon>Bacillales</taxon>
        <taxon>Bacillaceae</taxon>
        <taxon>Bacillus</taxon>
        <taxon>Bacillus cereus group</taxon>
    </lineage>
</organism>
<dbReference type="PANTHER" id="PTHR11845">
    <property type="entry name" value="5'-DEOXYNUCLEOTIDASE HDDC2"/>
    <property type="match status" value="1"/>
</dbReference>
<dbReference type="InterPro" id="IPR039356">
    <property type="entry name" value="YfbR/HDDC2"/>
</dbReference>
<dbReference type="Gene3D" id="1.10.3210.10">
    <property type="entry name" value="Hypothetical protein af1432"/>
    <property type="match status" value="1"/>
</dbReference>
<proteinExistence type="predicted"/>
<evidence type="ECO:0000313" key="5">
    <source>
        <dbReference type="Proteomes" id="UP000027822"/>
    </source>
</evidence>
<dbReference type="GO" id="GO:0005737">
    <property type="term" value="C:cytoplasm"/>
    <property type="evidence" value="ECO:0007669"/>
    <property type="project" value="TreeGrafter"/>
</dbReference>
<name>A0A073JZT7_9BACI</name>
<protein>
    <recommendedName>
        <fullName evidence="3">HD domain-containing protein</fullName>
    </recommendedName>
</protein>
<dbReference type="GO" id="GO:0002953">
    <property type="term" value="F:5'-deoxynucleotidase activity"/>
    <property type="evidence" value="ECO:0007669"/>
    <property type="project" value="InterPro"/>
</dbReference>
<reference evidence="4 5" key="1">
    <citation type="submission" date="2014-06" db="EMBL/GenBank/DDBJ databases">
        <title>Draft genome sequence of Bacillus manliponensis JCM 15802 (MCCC 1A00708).</title>
        <authorList>
            <person name="Lai Q."/>
            <person name="Liu Y."/>
            <person name="Shao Z."/>
        </authorList>
    </citation>
    <scope>NUCLEOTIDE SEQUENCE [LARGE SCALE GENOMIC DNA]</scope>
    <source>
        <strain evidence="4 5">JCM 15802</strain>
    </source>
</reference>
<accession>A0A073JZT7</accession>
<sequence length="202" mass="24464">MRGRLHVENRIGKMLEFLRIIDQFKSIERRTKVSNNNRQENDAEHTWHMCMFALLMNKEVEEEVNLEKALKLILIHDLCEIYAGDTYAHDISARRNKKQREDEAVKQLFCKLPADLEFEFYELWNEYEENETKEANFAHAIDKIQAFAQNVHTNGEVWQENKVTPDKIMKHNESWRKQNETFQELFQYLWQIAEKENMFYMK</sequence>
<dbReference type="SUPFAM" id="SSF109604">
    <property type="entry name" value="HD-domain/PDEase-like"/>
    <property type="match status" value="1"/>
</dbReference>
<gene>
    <name evidence="4" type="ORF">BAMA_20965</name>
</gene>
<feature type="domain" description="HD" evidence="3">
    <location>
        <begin position="21"/>
        <end position="175"/>
    </location>
</feature>
<keyword evidence="2" id="KW-0378">Hydrolase</keyword>
<evidence type="ECO:0000256" key="1">
    <source>
        <dbReference type="ARBA" id="ARBA00022723"/>
    </source>
</evidence>
<keyword evidence="5" id="KW-1185">Reference proteome</keyword>
<dbReference type="EMBL" id="JOTN01000006">
    <property type="protein sequence ID" value="KEK19717.1"/>
    <property type="molecule type" value="Genomic_DNA"/>
</dbReference>